<feature type="binding site" description="axial binding residue" evidence="5">
    <location>
        <position position="568"/>
    </location>
    <ligand>
        <name>heme</name>
        <dbReference type="ChEBI" id="CHEBI:30413"/>
    </ligand>
    <ligandPart>
        <name>Fe</name>
        <dbReference type="ChEBI" id="CHEBI:18248"/>
    </ligandPart>
</feature>
<comment type="cofactor">
    <cofactor evidence="5">
        <name>heme</name>
        <dbReference type="ChEBI" id="CHEBI:30413"/>
    </cofactor>
</comment>
<dbReference type="PANTHER" id="PTHR24304:SF2">
    <property type="entry name" value="24-HYDROXYCHOLESTEROL 7-ALPHA-HYDROXYLASE"/>
    <property type="match status" value="1"/>
</dbReference>
<sequence length="624" mass="70477">MDLTIGTMLLVLAIILITAIVIKIANARVTFDPVCTRPPPPVVNSIALLKLLPTLCTKGPEITMTYLYNKFGSVFTVSILWKRISFLVGPEVSGPFFQGSESEVSQGNFNEFTVPMFGQENGFAVDCSTRMDEIRFYIEALKPSQLRSHVDPMLREVESQERKRTLKVIVKLVAIILITAIVTKIANARVIFDPVCTRLPPPVVNNNALLKLLPTLCTKGPEVTMTYLYNKFGSVFTVSILWKRISFLVGPEFSGPFFQGSESEVSQGNFNEFTVPMFGQENGFAVDCSTRMDEIRFYIDSLKPSQLRSHVDPMLREVEDYFGKWGDVGVVDLKYEFNHILMLIASRCLLGKEVRGKIFGEFYTLFTEIDEGGVNLVSFMLPYIPIPVNRRSDRACIKLTEIVTEILRSRKICNRIEDDVLQKLMDSSAVVSTWTGACLLTHEKFLDAAINEQKEIMRTYGDKIDYNVLLEMETLHSCIREAGRMNPISFGLVGQAQKNIIVRTKEGVEYDIPKGDTLVNLVMLTHKLPHIYKDPKVYDPDRFRSGRDEDKVGGKFSYGTFGGGRHVCTGEAYAFMQIKIIWSHLLRNFELKLTSPFPKIDWSKYALEPKGKVMLCVNVVIHVG</sequence>
<dbReference type="GO" id="GO:0005506">
    <property type="term" value="F:iron ion binding"/>
    <property type="evidence" value="ECO:0007669"/>
    <property type="project" value="InterPro"/>
</dbReference>
<dbReference type="Pfam" id="PF00067">
    <property type="entry name" value="p450"/>
    <property type="match status" value="2"/>
</dbReference>
<dbReference type="InterPro" id="IPR036396">
    <property type="entry name" value="Cyt_P450_sf"/>
</dbReference>
<dbReference type="AlphaFoldDB" id="M8BMF7"/>
<evidence type="ECO:0000313" key="6">
    <source>
        <dbReference type="EnsemblPlants" id="EMT07959"/>
    </source>
</evidence>
<evidence type="ECO:0000256" key="5">
    <source>
        <dbReference type="PIRSR" id="PIRSR602403-1"/>
    </source>
</evidence>
<name>M8BMF7_AEGTA</name>
<dbReference type="GO" id="GO:0004497">
    <property type="term" value="F:monooxygenase activity"/>
    <property type="evidence" value="ECO:0007669"/>
    <property type="project" value="InterPro"/>
</dbReference>
<accession>M8BMF7</accession>
<dbReference type="InterPro" id="IPR001128">
    <property type="entry name" value="Cyt_P450"/>
</dbReference>
<keyword evidence="2 5" id="KW-0349">Heme</keyword>
<comment type="similarity">
    <text evidence="1">Belongs to the cytochrome P450 family.</text>
</comment>
<dbReference type="SUPFAM" id="SSF48264">
    <property type="entry name" value="Cytochrome P450"/>
    <property type="match status" value="2"/>
</dbReference>
<dbReference type="CDD" id="cd11042">
    <property type="entry name" value="CYP51-like"/>
    <property type="match status" value="1"/>
</dbReference>
<reference evidence="6" key="1">
    <citation type="submission" date="2015-06" db="UniProtKB">
        <authorList>
            <consortium name="EnsemblPlants"/>
        </authorList>
    </citation>
    <scope>IDENTIFICATION</scope>
</reference>
<keyword evidence="4 5" id="KW-0408">Iron</keyword>
<evidence type="ECO:0000256" key="1">
    <source>
        <dbReference type="ARBA" id="ARBA00010617"/>
    </source>
</evidence>
<protein>
    <submittedName>
        <fullName evidence="6">Obtusifoliol 14-alpha demethylase</fullName>
    </submittedName>
</protein>
<keyword evidence="3 5" id="KW-0479">Metal-binding</keyword>
<proteinExistence type="inferred from homology"/>
<dbReference type="PANTHER" id="PTHR24304">
    <property type="entry name" value="CYTOCHROME P450 FAMILY 7"/>
    <property type="match status" value="1"/>
</dbReference>
<dbReference type="Gene3D" id="1.10.630.10">
    <property type="entry name" value="Cytochrome P450"/>
    <property type="match status" value="2"/>
</dbReference>
<dbReference type="InterPro" id="IPR002403">
    <property type="entry name" value="Cyt_P450_E_grp-IV"/>
</dbReference>
<organism evidence="6">
    <name type="scientific">Aegilops tauschii</name>
    <name type="common">Tausch's goatgrass</name>
    <name type="synonym">Aegilops squarrosa</name>
    <dbReference type="NCBI Taxonomy" id="37682"/>
    <lineage>
        <taxon>Eukaryota</taxon>
        <taxon>Viridiplantae</taxon>
        <taxon>Streptophyta</taxon>
        <taxon>Embryophyta</taxon>
        <taxon>Tracheophyta</taxon>
        <taxon>Spermatophyta</taxon>
        <taxon>Magnoliopsida</taxon>
        <taxon>Liliopsida</taxon>
        <taxon>Poales</taxon>
        <taxon>Poaceae</taxon>
        <taxon>BOP clade</taxon>
        <taxon>Pooideae</taxon>
        <taxon>Triticodae</taxon>
        <taxon>Triticeae</taxon>
        <taxon>Triticinae</taxon>
        <taxon>Aegilops</taxon>
    </lineage>
</organism>
<evidence type="ECO:0000256" key="2">
    <source>
        <dbReference type="ARBA" id="ARBA00022617"/>
    </source>
</evidence>
<dbReference type="PRINTS" id="PR00465">
    <property type="entry name" value="EP450IV"/>
</dbReference>
<dbReference type="GO" id="GO:0016705">
    <property type="term" value="F:oxidoreductase activity, acting on paired donors, with incorporation or reduction of molecular oxygen"/>
    <property type="evidence" value="ECO:0007669"/>
    <property type="project" value="InterPro"/>
</dbReference>
<dbReference type="EnsemblPlants" id="EMT07959">
    <property type="protein sequence ID" value="EMT07959"/>
    <property type="gene ID" value="F775_02884"/>
</dbReference>
<evidence type="ECO:0000256" key="3">
    <source>
        <dbReference type="ARBA" id="ARBA00022723"/>
    </source>
</evidence>
<evidence type="ECO:0000256" key="4">
    <source>
        <dbReference type="ARBA" id="ARBA00023004"/>
    </source>
</evidence>
<dbReference type="GO" id="GO:0020037">
    <property type="term" value="F:heme binding"/>
    <property type="evidence" value="ECO:0007669"/>
    <property type="project" value="InterPro"/>
</dbReference>
<dbReference type="InterPro" id="IPR050529">
    <property type="entry name" value="CYP450_sterol_14alpha_dmase"/>
</dbReference>